<dbReference type="GO" id="GO:0006508">
    <property type="term" value="P:proteolysis"/>
    <property type="evidence" value="ECO:0007669"/>
    <property type="project" value="InterPro"/>
</dbReference>
<dbReference type="InterPro" id="IPR021109">
    <property type="entry name" value="Peptidase_aspartic_dom_sf"/>
</dbReference>
<evidence type="ECO:0000256" key="1">
    <source>
        <dbReference type="SAM" id="SignalP"/>
    </source>
</evidence>
<protein>
    <recommendedName>
        <fullName evidence="4">Peptidase A2 domain-containing protein</fullName>
    </recommendedName>
</protein>
<evidence type="ECO:0000313" key="2">
    <source>
        <dbReference type="EMBL" id="RIJ32426.1"/>
    </source>
</evidence>
<reference evidence="2 3" key="1">
    <citation type="submission" date="2018-08" db="EMBL/GenBank/DDBJ databases">
        <title>Henriciella mobilis sp. nov., isolated from seawater.</title>
        <authorList>
            <person name="Cheng H."/>
            <person name="Wu Y.-H."/>
            <person name="Xu X.-W."/>
            <person name="Guo L.-L."/>
        </authorList>
    </citation>
    <scope>NUCLEOTIDE SEQUENCE [LARGE SCALE GENOMIC DNA]</scope>
    <source>
        <strain evidence="2 3">JN25</strain>
    </source>
</reference>
<feature type="signal peptide" evidence="1">
    <location>
        <begin position="1"/>
        <end position="21"/>
    </location>
</feature>
<organism evidence="2 3">
    <name type="scientific">Henriciella mobilis</name>
    <dbReference type="NCBI Taxonomy" id="2305467"/>
    <lineage>
        <taxon>Bacteria</taxon>
        <taxon>Pseudomonadati</taxon>
        <taxon>Pseudomonadota</taxon>
        <taxon>Alphaproteobacteria</taxon>
        <taxon>Hyphomonadales</taxon>
        <taxon>Hyphomonadaceae</taxon>
        <taxon>Henriciella</taxon>
    </lineage>
</organism>
<dbReference type="SUPFAM" id="SSF50630">
    <property type="entry name" value="Acid proteases"/>
    <property type="match status" value="1"/>
</dbReference>
<feature type="chain" id="PRO_5017255928" description="Peptidase A2 domain-containing protein" evidence="1">
    <location>
        <begin position="22"/>
        <end position="309"/>
    </location>
</feature>
<accession>A0A399RL72</accession>
<dbReference type="AlphaFoldDB" id="A0A399RL72"/>
<dbReference type="GO" id="GO:0004190">
    <property type="term" value="F:aspartic-type endopeptidase activity"/>
    <property type="evidence" value="ECO:0007669"/>
    <property type="project" value="InterPro"/>
</dbReference>
<keyword evidence="3" id="KW-1185">Reference proteome</keyword>
<name>A0A399RL72_9PROT</name>
<dbReference type="Proteomes" id="UP000266385">
    <property type="component" value="Unassembled WGS sequence"/>
</dbReference>
<gene>
    <name evidence="2" type="ORF">D1223_00770</name>
</gene>
<dbReference type="OrthoDB" id="107347at2"/>
<dbReference type="RefSeq" id="WP_119374507.1">
    <property type="nucleotide sequence ID" value="NZ_QWFX01000005.1"/>
</dbReference>
<dbReference type="PROSITE" id="PS00141">
    <property type="entry name" value="ASP_PROTEASE"/>
    <property type="match status" value="1"/>
</dbReference>
<comment type="caution">
    <text evidence="2">The sequence shown here is derived from an EMBL/GenBank/DDBJ whole genome shotgun (WGS) entry which is preliminary data.</text>
</comment>
<dbReference type="Pfam" id="PF13650">
    <property type="entry name" value="Asp_protease_2"/>
    <property type="match status" value="2"/>
</dbReference>
<dbReference type="CDD" id="cd05483">
    <property type="entry name" value="retropepsin_like_bacteria"/>
    <property type="match status" value="1"/>
</dbReference>
<sequence length="309" mass="33990">MTRILFSLAILAVTLCATAQANTNEEMNIPIEVTSTGHLVVDLTLHDGEPVSAIFDTGATFAMVGGRTAARIGLIEDENGRLIDIVGLGVKGTYPVVDLGPVRFGGADSGPLTAALNRDFSLKPTDTVLPARFLPHRTLDFDFEKESLSAYDSRPRRVYHSTTSRLPVTWIHGLPFIKVEVNGKSGLALVDTGASNTFINSAFADKAARADKDFGLIEVTSSTGVVKPLRILSSRRFTFGDFKMRHFEVIVIDPAFLETVGLQDQPIMVMGLDILQHFRLQLDRDGNRLHLSKRDRRVAKMPSLFFDYN</sequence>
<dbReference type="EMBL" id="QWFX01000005">
    <property type="protein sequence ID" value="RIJ32426.1"/>
    <property type="molecule type" value="Genomic_DNA"/>
</dbReference>
<proteinExistence type="predicted"/>
<evidence type="ECO:0008006" key="4">
    <source>
        <dbReference type="Google" id="ProtNLM"/>
    </source>
</evidence>
<keyword evidence="1" id="KW-0732">Signal</keyword>
<evidence type="ECO:0000313" key="3">
    <source>
        <dbReference type="Proteomes" id="UP000266385"/>
    </source>
</evidence>
<dbReference type="Gene3D" id="2.40.70.10">
    <property type="entry name" value="Acid Proteases"/>
    <property type="match status" value="2"/>
</dbReference>
<dbReference type="InterPro" id="IPR034122">
    <property type="entry name" value="Retropepsin-like_bacterial"/>
</dbReference>
<dbReference type="InterPro" id="IPR001969">
    <property type="entry name" value="Aspartic_peptidase_AS"/>
</dbReference>